<feature type="transmembrane region" description="Helical" evidence="1">
    <location>
        <begin position="312"/>
        <end position="330"/>
    </location>
</feature>
<dbReference type="InterPro" id="IPR001623">
    <property type="entry name" value="DnaJ_domain"/>
</dbReference>
<keyword evidence="1" id="KW-0812">Transmembrane</keyword>
<gene>
    <name evidence="2" type="ORF">DDF65_14565</name>
</gene>
<evidence type="ECO:0000313" key="2">
    <source>
        <dbReference type="EMBL" id="PVM79469.1"/>
    </source>
</evidence>
<dbReference type="AlphaFoldDB" id="A0A2T9JB71"/>
<sequence length="576" mass="62952">MSHDIWDVLGIAPTRDRDAIRRAYARKLRVTNPEDDAEGFMRLREAHDEAVARIGWDWMWEEDEDGEGEHDAQAGDPYAAAPTLAPVALATLERAPPASPTPLTPEAEELQARIERLELLLRGHEMAPATELEAAFHAVLNAEALEQIAVADEVETRISHLLLEAAPRSDALLAPAVDAFRWRRDDLHFEPSDVVQVIIQRRDFVERRDRLVRNDEQARAVVAVLQGPPTAKVSLWRRLNPRFEIVMKTLLERLGDGHEVLMAGFDAQTVAAWRQRYARPRLSSGMIWFTLGAPLLAPLIAGVAGLSPAAILAAYLATAAVILAAQLFYLQGYLRLKTAWEVHRSWRAGALERIGWAPLSLLLLPVSALLPDTLWSPLAVAGLGALLLAWTFTTTDPPSGLALPLHQRLLGQAVPFAWALTLPLFDVDVVTPSMLAALVVAAAVDFRGGAQTIQAWHLEMGRTPRLVGSLAFLAATIAAGVAAWRMVGETPPSWAPLCVASVLALAIGHRLPTAALGEALAKTRYYGMFVLFWLSRGLDAVVDSWLVTSTLWMLIGMAVGVILSLIIEVRDRTPAG</sequence>
<feature type="transmembrane region" description="Helical" evidence="1">
    <location>
        <begin position="350"/>
        <end position="368"/>
    </location>
</feature>
<reference evidence="2 3" key="1">
    <citation type="submission" date="2018-04" db="EMBL/GenBank/DDBJ databases">
        <title>The genome sequence of Caulobacter sp. 736.</title>
        <authorList>
            <person name="Gao J."/>
            <person name="Sun J."/>
        </authorList>
    </citation>
    <scope>NUCLEOTIDE SEQUENCE [LARGE SCALE GENOMIC DNA]</scope>
    <source>
        <strain evidence="2 3">736</strain>
    </source>
</reference>
<protein>
    <recommendedName>
        <fullName evidence="4">J domain-containing protein</fullName>
    </recommendedName>
</protein>
<name>A0A2T9JB71_9CAUL</name>
<dbReference type="RefSeq" id="WP_116568365.1">
    <property type="nucleotide sequence ID" value="NZ_QDKP01000042.1"/>
</dbReference>
<keyword evidence="1" id="KW-1133">Transmembrane helix</keyword>
<comment type="caution">
    <text evidence="2">The sequence shown here is derived from an EMBL/GenBank/DDBJ whole genome shotgun (WGS) entry which is preliminary data.</text>
</comment>
<dbReference type="Proteomes" id="UP000244913">
    <property type="component" value="Unassembled WGS sequence"/>
</dbReference>
<feature type="transmembrane region" description="Helical" evidence="1">
    <location>
        <begin position="466"/>
        <end position="487"/>
    </location>
</feature>
<keyword evidence="3" id="KW-1185">Reference proteome</keyword>
<dbReference type="EMBL" id="QDKP01000042">
    <property type="protein sequence ID" value="PVM79469.1"/>
    <property type="molecule type" value="Genomic_DNA"/>
</dbReference>
<feature type="transmembrane region" description="Helical" evidence="1">
    <location>
        <begin position="286"/>
        <end position="306"/>
    </location>
</feature>
<feature type="transmembrane region" description="Helical" evidence="1">
    <location>
        <begin position="544"/>
        <end position="567"/>
    </location>
</feature>
<evidence type="ECO:0000256" key="1">
    <source>
        <dbReference type="SAM" id="Phobius"/>
    </source>
</evidence>
<evidence type="ECO:0000313" key="3">
    <source>
        <dbReference type="Proteomes" id="UP000244913"/>
    </source>
</evidence>
<organism evidence="2 3">
    <name type="scientific">Caulobacter radicis</name>
    <dbReference type="NCBI Taxonomy" id="2172650"/>
    <lineage>
        <taxon>Bacteria</taxon>
        <taxon>Pseudomonadati</taxon>
        <taxon>Pseudomonadota</taxon>
        <taxon>Alphaproteobacteria</taxon>
        <taxon>Caulobacterales</taxon>
        <taxon>Caulobacteraceae</taxon>
        <taxon>Caulobacter</taxon>
    </lineage>
</organism>
<feature type="transmembrane region" description="Helical" evidence="1">
    <location>
        <begin position="429"/>
        <end position="446"/>
    </location>
</feature>
<accession>A0A2T9JB71</accession>
<keyword evidence="1" id="KW-0472">Membrane</keyword>
<dbReference type="CDD" id="cd06257">
    <property type="entry name" value="DnaJ"/>
    <property type="match status" value="1"/>
</dbReference>
<proteinExistence type="predicted"/>
<evidence type="ECO:0008006" key="4">
    <source>
        <dbReference type="Google" id="ProtNLM"/>
    </source>
</evidence>